<dbReference type="Proteomes" id="UP001054821">
    <property type="component" value="Chromosome 1"/>
</dbReference>
<dbReference type="EMBL" id="JAJFAZ020000001">
    <property type="protein sequence ID" value="KAI5356043.1"/>
    <property type="molecule type" value="Genomic_DNA"/>
</dbReference>
<protein>
    <submittedName>
        <fullName evidence="1">Uncharacterized protein</fullName>
    </submittedName>
</protein>
<comment type="caution">
    <text evidence="1">The sequence shown here is derived from an EMBL/GenBank/DDBJ whole genome shotgun (WGS) entry which is preliminary data.</text>
</comment>
<proteinExistence type="predicted"/>
<name>A0AAD5F7L2_PRUDU</name>
<accession>A0AAD5F7L2</accession>
<evidence type="ECO:0000313" key="1">
    <source>
        <dbReference type="EMBL" id="KAI5356043.1"/>
    </source>
</evidence>
<keyword evidence="2" id="KW-1185">Reference proteome</keyword>
<dbReference type="AlphaFoldDB" id="A0AAD5F7L2"/>
<gene>
    <name evidence="1" type="ORF">L3X38_008938</name>
</gene>
<reference evidence="1 2" key="1">
    <citation type="journal article" date="2022" name="G3 (Bethesda)">
        <title>Whole-genome sequence and methylome profiling of the almond [Prunus dulcis (Mill.) D.A. Webb] cultivar 'Nonpareil'.</title>
        <authorList>
            <person name="D'Amico-Willman K.M."/>
            <person name="Ouma W.Z."/>
            <person name="Meulia T."/>
            <person name="Sideli G.M."/>
            <person name="Gradziel T.M."/>
            <person name="Fresnedo-Ramirez J."/>
        </authorList>
    </citation>
    <scope>NUCLEOTIDE SEQUENCE [LARGE SCALE GENOMIC DNA]</scope>
    <source>
        <strain evidence="1">Clone GOH B32 T37-40</strain>
    </source>
</reference>
<evidence type="ECO:0000313" key="2">
    <source>
        <dbReference type="Proteomes" id="UP001054821"/>
    </source>
</evidence>
<organism evidence="1 2">
    <name type="scientific">Prunus dulcis</name>
    <name type="common">Almond</name>
    <name type="synonym">Amygdalus dulcis</name>
    <dbReference type="NCBI Taxonomy" id="3755"/>
    <lineage>
        <taxon>Eukaryota</taxon>
        <taxon>Viridiplantae</taxon>
        <taxon>Streptophyta</taxon>
        <taxon>Embryophyta</taxon>
        <taxon>Tracheophyta</taxon>
        <taxon>Spermatophyta</taxon>
        <taxon>Magnoliopsida</taxon>
        <taxon>eudicotyledons</taxon>
        <taxon>Gunneridae</taxon>
        <taxon>Pentapetalae</taxon>
        <taxon>rosids</taxon>
        <taxon>fabids</taxon>
        <taxon>Rosales</taxon>
        <taxon>Rosaceae</taxon>
        <taxon>Amygdaloideae</taxon>
        <taxon>Amygdaleae</taxon>
        <taxon>Prunus</taxon>
    </lineage>
</organism>
<sequence length="211" mass="23510">MEGCTNLTAEFRNNILQGWTSSGYGGIYLNGIYDIPEWFEIVNDVDNIVFFEVPQTIMGRDFKGLTICFVYSKFSISWYYQSQIGIIVRNLTKQTALHTRMASGSVKTRSKPEDSYLWQGQLSNDVLHLQGGDQVSILAGVDDTFVPNQTSVIHEQLAVETYLDFFWGTDNELGRSHDASAPGDQMSAIVEELSAIVEESAVEDDPFGRGG</sequence>